<dbReference type="SUPFAM" id="SSF47413">
    <property type="entry name" value="lambda repressor-like DNA-binding domains"/>
    <property type="match status" value="1"/>
</dbReference>
<dbReference type="InterPro" id="IPR010982">
    <property type="entry name" value="Lambda_DNA-bd_dom_sf"/>
</dbReference>
<dbReference type="CDD" id="cd00093">
    <property type="entry name" value="HTH_XRE"/>
    <property type="match status" value="1"/>
</dbReference>
<evidence type="ECO:0000259" key="1">
    <source>
        <dbReference type="PROSITE" id="PS50943"/>
    </source>
</evidence>
<evidence type="ECO:0000313" key="2">
    <source>
        <dbReference type="EMBL" id="WUV47776.1"/>
    </source>
</evidence>
<dbReference type="Proteomes" id="UP001432062">
    <property type="component" value="Chromosome"/>
</dbReference>
<dbReference type="EMBL" id="CP109441">
    <property type="protein sequence ID" value="WUV47776.1"/>
    <property type="molecule type" value="Genomic_DNA"/>
</dbReference>
<evidence type="ECO:0000313" key="3">
    <source>
        <dbReference type="Proteomes" id="UP001432062"/>
    </source>
</evidence>
<proteinExistence type="predicted"/>
<sequence length="194" mass="21416">MTSNSDWVEWEGRFIQQIANGVRQAREAAGLSQRALADRVGLSQGAINNLESGTSRVKQTPTIAVLIRIALATGRPPIELLYPDLPVGAVEAWPGAATTSIEAAQWFSGHLSAWQIDRSALTGNSTNARIQKARQYFNAKQALEVAKDQRMNARATPHGVDVTVEEADDYFVTRKKKFEAIKEELRKEGWPVDD</sequence>
<dbReference type="InterPro" id="IPR001387">
    <property type="entry name" value="Cro/C1-type_HTH"/>
</dbReference>
<dbReference type="Gene3D" id="1.10.260.40">
    <property type="entry name" value="lambda repressor-like DNA-binding domains"/>
    <property type="match status" value="1"/>
</dbReference>
<dbReference type="SMART" id="SM00530">
    <property type="entry name" value="HTH_XRE"/>
    <property type="match status" value="1"/>
</dbReference>
<name>A0ABZ1YXN3_9NOCA</name>
<dbReference type="RefSeq" id="WP_329411926.1">
    <property type="nucleotide sequence ID" value="NZ_CP109441.1"/>
</dbReference>
<dbReference type="PROSITE" id="PS50943">
    <property type="entry name" value="HTH_CROC1"/>
    <property type="match status" value="1"/>
</dbReference>
<protein>
    <submittedName>
        <fullName evidence="2">Helix-turn-helix domain-containing protein</fullName>
    </submittedName>
</protein>
<reference evidence="2" key="1">
    <citation type="submission" date="2022-10" db="EMBL/GenBank/DDBJ databases">
        <title>The complete genomes of actinobacterial strains from the NBC collection.</title>
        <authorList>
            <person name="Joergensen T.S."/>
            <person name="Alvarez Arevalo M."/>
            <person name="Sterndorff E.B."/>
            <person name="Faurdal D."/>
            <person name="Vuksanovic O."/>
            <person name="Mourched A.-S."/>
            <person name="Charusanti P."/>
            <person name="Shaw S."/>
            <person name="Blin K."/>
            <person name="Weber T."/>
        </authorList>
    </citation>
    <scope>NUCLEOTIDE SEQUENCE</scope>
    <source>
        <strain evidence="2">NBC_01482</strain>
    </source>
</reference>
<feature type="domain" description="HTH cro/C1-type" evidence="1">
    <location>
        <begin position="22"/>
        <end position="80"/>
    </location>
</feature>
<accession>A0ABZ1YXN3</accession>
<organism evidence="2 3">
    <name type="scientific">Nocardia vinacea</name>
    <dbReference type="NCBI Taxonomy" id="96468"/>
    <lineage>
        <taxon>Bacteria</taxon>
        <taxon>Bacillati</taxon>
        <taxon>Actinomycetota</taxon>
        <taxon>Actinomycetes</taxon>
        <taxon>Mycobacteriales</taxon>
        <taxon>Nocardiaceae</taxon>
        <taxon>Nocardia</taxon>
    </lineage>
</organism>
<gene>
    <name evidence="2" type="ORF">OG563_05970</name>
</gene>
<keyword evidence="3" id="KW-1185">Reference proteome</keyword>
<dbReference type="Pfam" id="PF01381">
    <property type="entry name" value="HTH_3"/>
    <property type="match status" value="1"/>
</dbReference>